<feature type="domain" description="Histidine kinase" evidence="16">
    <location>
        <begin position="72"/>
        <end position="296"/>
    </location>
</feature>
<keyword evidence="19" id="KW-1185">Reference proteome</keyword>
<keyword evidence="9" id="KW-0418">Kinase</keyword>
<evidence type="ECO:0000256" key="12">
    <source>
        <dbReference type="ARBA" id="ARBA00023012"/>
    </source>
</evidence>
<protein>
    <recommendedName>
        <fullName evidence="3">histidine kinase</fullName>
        <ecNumber evidence="3">2.7.13.3</ecNumber>
    </recommendedName>
</protein>
<dbReference type="GO" id="GO:0005524">
    <property type="term" value="F:ATP binding"/>
    <property type="evidence" value="ECO:0007669"/>
    <property type="project" value="UniProtKB-KW"/>
</dbReference>
<dbReference type="FunFam" id="1.10.287.130:FF:000003">
    <property type="entry name" value="Histidine kinase"/>
    <property type="match status" value="1"/>
</dbReference>
<keyword evidence="5 14" id="KW-0597">Phosphoprotein</keyword>
<evidence type="ECO:0000256" key="14">
    <source>
        <dbReference type="PROSITE-ProRule" id="PRU00169"/>
    </source>
</evidence>
<evidence type="ECO:0000256" key="2">
    <source>
        <dbReference type="ARBA" id="ARBA00004651"/>
    </source>
</evidence>
<keyword evidence="12" id="KW-0902">Two-component regulatory system</keyword>
<dbReference type="RefSeq" id="WP_086488840.1">
    <property type="nucleotide sequence ID" value="NZ_MSLT01000019.1"/>
</dbReference>
<feature type="coiled-coil region" evidence="15">
    <location>
        <begin position="17"/>
        <end position="68"/>
    </location>
</feature>
<dbReference type="InterPro" id="IPR036097">
    <property type="entry name" value="HisK_dim/P_sf"/>
</dbReference>
<dbReference type="GO" id="GO:0000155">
    <property type="term" value="F:phosphorelay sensor kinase activity"/>
    <property type="evidence" value="ECO:0007669"/>
    <property type="project" value="InterPro"/>
</dbReference>
<dbReference type="PANTHER" id="PTHR45339:SF1">
    <property type="entry name" value="HYBRID SIGNAL TRANSDUCTION HISTIDINE KINASE J"/>
    <property type="match status" value="1"/>
</dbReference>
<evidence type="ECO:0000256" key="15">
    <source>
        <dbReference type="SAM" id="Coils"/>
    </source>
</evidence>
<dbReference type="PANTHER" id="PTHR45339">
    <property type="entry name" value="HYBRID SIGNAL TRANSDUCTION HISTIDINE KINASE J"/>
    <property type="match status" value="1"/>
</dbReference>
<evidence type="ECO:0000256" key="5">
    <source>
        <dbReference type="ARBA" id="ARBA00022553"/>
    </source>
</evidence>
<evidence type="ECO:0000256" key="7">
    <source>
        <dbReference type="ARBA" id="ARBA00022692"/>
    </source>
</evidence>
<dbReference type="InterPro" id="IPR003661">
    <property type="entry name" value="HisK_dim/P_dom"/>
</dbReference>
<dbReference type="Gene3D" id="3.30.565.10">
    <property type="entry name" value="Histidine kinase-like ATPase, C-terminal domain"/>
    <property type="match status" value="1"/>
</dbReference>
<evidence type="ECO:0000256" key="4">
    <source>
        <dbReference type="ARBA" id="ARBA00022475"/>
    </source>
</evidence>
<dbReference type="AlphaFoldDB" id="A0A251X5W7"/>
<comment type="caution">
    <text evidence="18">The sequence shown here is derived from an EMBL/GenBank/DDBJ whole genome shotgun (WGS) entry which is preliminary data.</text>
</comment>
<dbReference type="CDD" id="cd00082">
    <property type="entry name" value="HisKA"/>
    <property type="match status" value="1"/>
</dbReference>
<keyword evidence="4" id="KW-1003">Cell membrane</keyword>
<dbReference type="GO" id="GO:0005886">
    <property type="term" value="C:plasma membrane"/>
    <property type="evidence" value="ECO:0007669"/>
    <property type="project" value="UniProtKB-SubCell"/>
</dbReference>
<keyword evidence="11" id="KW-1133">Transmembrane helix</keyword>
<dbReference type="SMART" id="SM00388">
    <property type="entry name" value="HisKA"/>
    <property type="match status" value="1"/>
</dbReference>
<dbReference type="EC" id="2.7.13.3" evidence="3"/>
<evidence type="ECO:0000256" key="13">
    <source>
        <dbReference type="ARBA" id="ARBA00023136"/>
    </source>
</evidence>
<evidence type="ECO:0000259" key="17">
    <source>
        <dbReference type="PROSITE" id="PS50110"/>
    </source>
</evidence>
<dbReference type="InterPro" id="IPR005467">
    <property type="entry name" value="His_kinase_dom"/>
</dbReference>
<keyword evidence="7" id="KW-0812">Transmembrane</keyword>
<proteinExistence type="predicted"/>
<feature type="domain" description="Response regulatory" evidence="17">
    <location>
        <begin position="466"/>
        <end position="583"/>
    </location>
</feature>
<evidence type="ECO:0000256" key="10">
    <source>
        <dbReference type="ARBA" id="ARBA00022840"/>
    </source>
</evidence>
<evidence type="ECO:0000256" key="8">
    <source>
        <dbReference type="ARBA" id="ARBA00022741"/>
    </source>
</evidence>
<name>A0A251X5W7_9GAMM</name>
<keyword evidence="15" id="KW-0175">Coiled coil</keyword>
<dbReference type="SUPFAM" id="SSF52172">
    <property type="entry name" value="CheY-like"/>
    <property type="match status" value="1"/>
</dbReference>
<dbReference type="CDD" id="cd16922">
    <property type="entry name" value="HATPase_EvgS-ArcB-TorS-like"/>
    <property type="match status" value="1"/>
</dbReference>
<dbReference type="SUPFAM" id="SSF47384">
    <property type="entry name" value="Homodimeric domain of signal transducing histidine kinase"/>
    <property type="match status" value="1"/>
</dbReference>
<evidence type="ECO:0000256" key="11">
    <source>
        <dbReference type="ARBA" id="ARBA00022989"/>
    </source>
</evidence>
<dbReference type="InterPro" id="IPR001789">
    <property type="entry name" value="Sig_transdc_resp-reg_receiver"/>
</dbReference>
<dbReference type="Pfam" id="PF00072">
    <property type="entry name" value="Response_reg"/>
    <property type="match status" value="1"/>
</dbReference>
<gene>
    <name evidence="18" type="ORF">TPSD3_12215</name>
</gene>
<dbReference type="Gene3D" id="3.40.50.2300">
    <property type="match status" value="1"/>
</dbReference>
<comment type="subcellular location">
    <subcellularLocation>
        <location evidence="2">Cell membrane</location>
        <topology evidence="2">Multi-pass membrane protein</topology>
    </subcellularLocation>
</comment>
<sequence length="592" mass="66458">MSYDSDDVMPSVHFDELTDLRQLVEQLRREKADLELLLETTTEHADAVEEALITAREIAEEATRAKSEFLANMSHEIRTPLNGVIGMTALLQETSLTLEQQEYVQTIRNSGEILLTLINDILDFSKIEAGKLELEQRAFDLRLCVEESLELVSNKAFEKGLNLIYHIHRDTPDIVVGDSTRLKQILVNLLSNAVKFTAHGEVTVQVSARALSQEETHHHDILFAVQDTGIGIPPHRMHRLFQSFSQVDSSTTREYGGTGLGLTICKRLTELMQGEIWVESEFGIGSTFYFSIRAESNRTKPYYYLKQISPQLQDKTLLIYSENHNNLSLLSQELLGWGLRLEMCQTLPFMLARLMQADCTFALIDLLPFNAEKRTQILACCQQNKTPVILMLPPQYCIEFPLDNIFHYHLTKPIKYGKLFKLLAQSLATQAQAIHQSSYGSVAATSPVVSLSTPTTTETMTTSSMRILLAEDNAVNQKVALLLLKRLGYEADLACDGAQVLTALTQKTYDLILMDVQMPELDGLETTRRIRQLSELKTQPHTIAMTANAMEGDRESCIKAGMNDYLSKPISREELSSKLDALAKGLIAAKNN</sequence>
<dbReference type="Pfam" id="PF02518">
    <property type="entry name" value="HATPase_c"/>
    <property type="match status" value="1"/>
</dbReference>
<dbReference type="InterPro" id="IPR004358">
    <property type="entry name" value="Sig_transdc_His_kin-like_C"/>
</dbReference>
<evidence type="ECO:0000259" key="16">
    <source>
        <dbReference type="PROSITE" id="PS50109"/>
    </source>
</evidence>
<evidence type="ECO:0000256" key="3">
    <source>
        <dbReference type="ARBA" id="ARBA00012438"/>
    </source>
</evidence>
<dbReference type="InterPro" id="IPR036890">
    <property type="entry name" value="HATPase_C_sf"/>
</dbReference>
<dbReference type="Proteomes" id="UP000194798">
    <property type="component" value="Unassembled WGS sequence"/>
</dbReference>
<dbReference type="SMART" id="SM00448">
    <property type="entry name" value="REC"/>
    <property type="match status" value="1"/>
</dbReference>
<keyword evidence="13" id="KW-0472">Membrane</keyword>
<dbReference type="Gene3D" id="1.10.287.130">
    <property type="match status" value="1"/>
</dbReference>
<evidence type="ECO:0000313" key="18">
    <source>
        <dbReference type="EMBL" id="OUD12900.1"/>
    </source>
</evidence>
<dbReference type="Pfam" id="PF00512">
    <property type="entry name" value="HisKA"/>
    <property type="match status" value="1"/>
</dbReference>
<keyword evidence="6" id="KW-0808">Transferase</keyword>
<dbReference type="EMBL" id="MSLT01000019">
    <property type="protein sequence ID" value="OUD12900.1"/>
    <property type="molecule type" value="Genomic_DNA"/>
</dbReference>
<comment type="catalytic activity">
    <reaction evidence="1">
        <text>ATP + protein L-histidine = ADP + protein N-phospho-L-histidine.</text>
        <dbReference type="EC" id="2.7.13.3"/>
    </reaction>
</comment>
<dbReference type="PROSITE" id="PS50110">
    <property type="entry name" value="RESPONSE_REGULATORY"/>
    <property type="match status" value="1"/>
</dbReference>
<keyword evidence="10" id="KW-0067">ATP-binding</keyword>
<keyword evidence="8" id="KW-0547">Nucleotide-binding</keyword>
<evidence type="ECO:0000256" key="1">
    <source>
        <dbReference type="ARBA" id="ARBA00000085"/>
    </source>
</evidence>
<dbReference type="SUPFAM" id="SSF55874">
    <property type="entry name" value="ATPase domain of HSP90 chaperone/DNA topoisomerase II/histidine kinase"/>
    <property type="match status" value="1"/>
</dbReference>
<dbReference type="PROSITE" id="PS50109">
    <property type="entry name" value="HIS_KIN"/>
    <property type="match status" value="1"/>
</dbReference>
<feature type="modified residue" description="4-aspartylphosphate" evidence="14">
    <location>
        <position position="515"/>
    </location>
</feature>
<accession>A0A251X5W7</accession>
<reference evidence="18 19" key="1">
    <citation type="submission" date="2016-12" db="EMBL/GenBank/DDBJ databases">
        <title>Thioflexothrix psekupsii D3 genome sequencing and assembly.</title>
        <authorList>
            <person name="Fomenkov A."/>
            <person name="Vincze T."/>
            <person name="Grabovich M."/>
            <person name="Anton B.P."/>
            <person name="Dubinina G."/>
            <person name="Orlova M."/>
            <person name="Belousova E."/>
            <person name="Roberts R.J."/>
        </authorList>
    </citation>
    <scope>NUCLEOTIDE SEQUENCE [LARGE SCALE GENOMIC DNA]</scope>
    <source>
        <strain evidence="18">D3</strain>
    </source>
</reference>
<dbReference type="SMART" id="SM00387">
    <property type="entry name" value="HATPase_c"/>
    <property type="match status" value="1"/>
</dbReference>
<dbReference type="InterPro" id="IPR003594">
    <property type="entry name" value="HATPase_dom"/>
</dbReference>
<dbReference type="InterPro" id="IPR011006">
    <property type="entry name" value="CheY-like_superfamily"/>
</dbReference>
<evidence type="ECO:0000256" key="9">
    <source>
        <dbReference type="ARBA" id="ARBA00022777"/>
    </source>
</evidence>
<dbReference type="PRINTS" id="PR00344">
    <property type="entry name" value="BCTRLSENSOR"/>
</dbReference>
<dbReference type="FunFam" id="3.30.565.10:FF:000010">
    <property type="entry name" value="Sensor histidine kinase RcsC"/>
    <property type="match status" value="1"/>
</dbReference>
<evidence type="ECO:0000256" key="6">
    <source>
        <dbReference type="ARBA" id="ARBA00022679"/>
    </source>
</evidence>
<organism evidence="18 19">
    <name type="scientific">Thioflexithrix psekupsensis</name>
    <dbReference type="NCBI Taxonomy" id="1570016"/>
    <lineage>
        <taxon>Bacteria</taxon>
        <taxon>Pseudomonadati</taxon>
        <taxon>Pseudomonadota</taxon>
        <taxon>Gammaproteobacteria</taxon>
        <taxon>Thiotrichales</taxon>
        <taxon>Thioflexithrix</taxon>
    </lineage>
</organism>
<dbReference type="CDD" id="cd17546">
    <property type="entry name" value="REC_hyHK_CKI1_RcsC-like"/>
    <property type="match status" value="1"/>
</dbReference>
<evidence type="ECO:0000313" key="19">
    <source>
        <dbReference type="Proteomes" id="UP000194798"/>
    </source>
</evidence>
<dbReference type="OrthoDB" id="9792854at2"/>